<keyword evidence="2" id="KW-1185">Reference proteome</keyword>
<evidence type="ECO:0000313" key="1">
    <source>
        <dbReference type="EMBL" id="QYX32031.1"/>
    </source>
</evidence>
<dbReference type="EMBL" id="CP080598">
    <property type="protein sequence ID" value="QYX32031.1"/>
    <property type="molecule type" value="Genomic_DNA"/>
</dbReference>
<reference evidence="1 2" key="1">
    <citation type="journal article" date="2022" name="J. Am. Chem. Soc.">
        <title>Biosynthesis of Guanitoxin Enables Global Environmental Detection in Freshwater Cyanobacteria.</title>
        <authorList>
            <person name="Lima S.T."/>
            <person name="Fallon T.R."/>
            <person name="Cordoza J.L."/>
            <person name="Chekan J.R."/>
            <person name="Delbaje E."/>
            <person name="Hopiavuori A.R."/>
            <person name="Alvarenga D.O."/>
            <person name="Wood S.M."/>
            <person name="Luhavaya H."/>
            <person name="Baumgartner J.T."/>
            <person name="Dorr F.A."/>
            <person name="Etchegaray A."/>
            <person name="Pinto E."/>
            <person name="McKinnie S.M.K."/>
            <person name="Fiore M.F."/>
            <person name="Moore B.S."/>
        </authorList>
    </citation>
    <scope>NUCLEOTIDE SEQUENCE [LARGE SCALE GENOMIC DNA]</scope>
    <source>
        <strain evidence="1 2">ITEP-024</strain>
    </source>
</reference>
<dbReference type="Proteomes" id="UP000826540">
    <property type="component" value="Chromosome"/>
</dbReference>
<sequence length="120" mass="13592">MTIAGETTLFNNQSILQNFTFGEEIDEQAAEIISGGVERFTLKNATQQAIIYTVDDVAWIIKPNEEHTVITDMGGKIRFDGDTRDNRLRVKGYNLRDAGRYVFSNSSNSNPNRIDLYRQA</sequence>
<name>A0ABX8X012_9CYAN</name>
<accession>A0ABX8X012</accession>
<organism evidence="1 2">
    <name type="scientific">Sphaerospermopsis torques-reginae ITEP-024</name>
    <dbReference type="NCBI Taxonomy" id="984208"/>
    <lineage>
        <taxon>Bacteria</taxon>
        <taxon>Bacillati</taxon>
        <taxon>Cyanobacteriota</taxon>
        <taxon>Cyanophyceae</taxon>
        <taxon>Nostocales</taxon>
        <taxon>Aphanizomenonaceae</taxon>
        <taxon>Sphaerospermopsis</taxon>
        <taxon>Sphaerospermopsis torques-reginae</taxon>
    </lineage>
</organism>
<proteinExistence type="predicted"/>
<evidence type="ECO:0000313" key="2">
    <source>
        <dbReference type="Proteomes" id="UP000826540"/>
    </source>
</evidence>
<protein>
    <submittedName>
        <fullName evidence="1">Uncharacterized protein</fullName>
    </submittedName>
</protein>
<gene>
    <name evidence="1" type="ORF">K2F26_00900</name>
</gene>
<dbReference type="RefSeq" id="WP_220609997.1">
    <property type="nucleotide sequence ID" value="NZ_CP080598.1"/>
</dbReference>